<keyword evidence="1" id="KW-0812">Transmembrane</keyword>
<organism evidence="3 4">
    <name type="scientific">Roseomonas haemaphysalidis</name>
    <dbReference type="NCBI Taxonomy" id="2768162"/>
    <lineage>
        <taxon>Bacteria</taxon>
        <taxon>Pseudomonadati</taxon>
        <taxon>Pseudomonadota</taxon>
        <taxon>Alphaproteobacteria</taxon>
        <taxon>Acetobacterales</taxon>
        <taxon>Roseomonadaceae</taxon>
        <taxon>Roseomonas</taxon>
    </lineage>
</organism>
<dbReference type="RefSeq" id="WP_207414930.1">
    <property type="nucleotide sequence ID" value="NZ_CP061177.1"/>
</dbReference>
<dbReference type="InterPro" id="IPR058208">
    <property type="entry name" value="PACE"/>
</dbReference>
<feature type="transmembrane region" description="Helical" evidence="1">
    <location>
        <begin position="107"/>
        <end position="129"/>
    </location>
</feature>
<dbReference type="NCBIfam" id="NF033664">
    <property type="entry name" value="PACE_transport"/>
    <property type="match status" value="1"/>
</dbReference>
<feature type="domain" description="Chlorhexidine efflux transporter" evidence="2">
    <location>
        <begin position="2"/>
        <end position="65"/>
    </location>
</feature>
<evidence type="ECO:0000313" key="3">
    <source>
        <dbReference type="EMBL" id="MBO1077493.1"/>
    </source>
</evidence>
<gene>
    <name evidence="3" type="ORF">IAI61_00515</name>
</gene>
<protein>
    <submittedName>
        <fullName evidence="3">PACE efflux transporter</fullName>
    </submittedName>
</protein>
<evidence type="ECO:0000259" key="2">
    <source>
        <dbReference type="Pfam" id="PF05232"/>
    </source>
</evidence>
<dbReference type="InterPro" id="IPR007896">
    <property type="entry name" value="BTP_bacteria"/>
</dbReference>
<dbReference type="EMBL" id="JACTNG010000001">
    <property type="protein sequence ID" value="MBO1077493.1"/>
    <property type="molecule type" value="Genomic_DNA"/>
</dbReference>
<name>A0ABS3KLP2_9PROT</name>
<keyword evidence="1" id="KW-0472">Membrane</keyword>
<feature type="transmembrane region" description="Helical" evidence="1">
    <location>
        <begin position="37"/>
        <end position="57"/>
    </location>
</feature>
<dbReference type="Proteomes" id="UP001518989">
    <property type="component" value="Unassembled WGS sequence"/>
</dbReference>
<sequence length="150" mass="16374">MRSVADRIRHTLMFELIGLVLLLPLGNWVFGIPVADMGVIGVASATVAAGWNYAYNLGFDRIMQRLTGSTRKSVPVRVLHAVAFEGGLLVLLLPPIAWYLGLTLWQAFVMDLSIAAFYVAYAFLFNLAYDHIFPVPAAKQAPEGALPARG</sequence>
<evidence type="ECO:0000313" key="4">
    <source>
        <dbReference type="Proteomes" id="UP001518989"/>
    </source>
</evidence>
<keyword evidence="4" id="KW-1185">Reference proteome</keyword>
<reference evidence="3 4" key="1">
    <citation type="submission" date="2020-09" db="EMBL/GenBank/DDBJ databases">
        <title>Roseomonas.</title>
        <authorList>
            <person name="Zhu W."/>
        </authorList>
    </citation>
    <scope>NUCLEOTIDE SEQUENCE [LARGE SCALE GENOMIC DNA]</scope>
    <source>
        <strain evidence="3 4">573</strain>
    </source>
</reference>
<feature type="transmembrane region" description="Helical" evidence="1">
    <location>
        <begin position="78"/>
        <end position="101"/>
    </location>
</feature>
<feature type="transmembrane region" description="Helical" evidence="1">
    <location>
        <begin position="12"/>
        <end position="31"/>
    </location>
</feature>
<keyword evidence="1" id="KW-1133">Transmembrane helix</keyword>
<proteinExistence type="predicted"/>
<feature type="domain" description="Chlorhexidine efflux transporter" evidence="2">
    <location>
        <begin position="72"/>
        <end position="134"/>
    </location>
</feature>
<accession>A0ABS3KLP2</accession>
<evidence type="ECO:0000256" key="1">
    <source>
        <dbReference type="SAM" id="Phobius"/>
    </source>
</evidence>
<dbReference type="Pfam" id="PF05232">
    <property type="entry name" value="BTP"/>
    <property type="match status" value="2"/>
</dbReference>
<comment type="caution">
    <text evidence="3">The sequence shown here is derived from an EMBL/GenBank/DDBJ whole genome shotgun (WGS) entry which is preliminary data.</text>
</comment>